<keyword evidence="2" id="KW-1185">Reference proteome</keyword>
<accession>A0A8T0MTK7</accession>
<organism evidence="1 2">
    <name type="scientific">Panicum virgatum</name>
    <name type="common">Blackwell switchgrass</name>
    <dbReference type="NCBI Taxonomy" id="38727"/>
    <lineage>
        <taxon>Eukaryota</taxon>
        <taxon>Viridiplantae</taxon>
        <taxon>Streptophyta</taxon>
        <taxon>Embryophyta</taxon>
        <taxon>Tracheophyta</taxon>
        <taxon>Spermatophyta</taxon>
        <taxon>Magnoliopsida</taxon>
        <taxon>Liliopsida</taxon>
        <taxon>Poales</taxon>
        <taxon>Poaceae</taxon>
        <taxon>PACMAD clade</taxon>
        <taxon>Panicoideae</taxon>
        <taxon>Panicodae</taxon>
        <taxon>Paniceae</taxon>
        <taxon>Panicinae</taxon>
        <taxon>Panicum</taxon>
        <taxon>Panicum sect. Hiantes</taxon>
    </lineage>
</organism>
<dbReference type="AlphaFoldDB" id="A0A8T0MTK7"/>
<evidence type="ECO:0000313" key="1">
    <source>
        <dbReference type="EMBL" id="KAG2538374.1"/>
    </source>
</evidence>
<gene>
    <name evidence="1" type="ORF">PVAP13_9NG423300</name>
</gene>
<reference evidence="1" key="1">
    <citation type="submission" date="2020-05" db="EMBL/GenBank/DDBJ databases">
        <title>WGS assembly of Panicum virgatum.</title>
        <authorList>
            <person name="Lovell J.T."/>
            <person name="Jenkins J."/>
            <person name="Shu S."/>
            <person name="Juenger T.E."/>
            <person name="Schmutz J."/>
        </authorList>
    </citation>
    <scope>NUCLEOTIDE SEQUENCE</scope>
    <source>
        <strain evidence="1">AP13</strain>
    </source>
</reference>
<sequence>MAMPAHQFGPHEFISSSQVQVQVQAAPAQHSGQRRVSSPRGRLVLLVPLCSLFLSSSSPSVSSRSYGVVAAFTAALVPRGHACHSARAHRRQHLLPPRVPPSSLSLCSVAATGCSASLP</sequence>
<dbReference type="Proteomes" id="UP000823388">
    <property type="component" value="Chromosome 9N"/>
</dbReference>
<evidence type="ECO:0000313" key="2">
    <source>
        <dbReference type="Proteomes" id="UP000823388"/>
    </source>
</evidence>
<dbReference type="EMBL" id="CM029054">
    <property type="protein sequence ID" value="KAG2538374.1"/>
    <property type="molecule type" value="Genomic_DNA"/>
</dbReference>
<comment type="caution">
    <text evidence="1">The sequence shown here is derived from an EMBL/GenBank/DDBJ whole genome shotgun (WGS) entry which is preliminary data.</text>
</comment>
<name>A0A8T0MTK7_PANVG</name>
<protein>
    <submittedName>
        <fullName evidence="1">Uncharacterized protein</fullName>
    </submittedName>
</protein>
<proteinExistence type="predicted"/>